<dbReference type="PROSITE" id="PS00867">
    <property type="entry name" value="CPSASE_2"/>
    <property type="match status" value="1"/>
</dbReference>
<dbReference type="Pfam" id="PF02786">
    <property type="entry name" value="CPSase_L_D2"/>
    <property type="match status" value="1"/>
</dbReference>
<evidence type="ECO:0000256" key="4">
    <source>
        <dbReference type="ARBA" id="ARBA00022840"/>
    </source>
</evidence>
<dbReference type="InterPro" id="IPR000089">
    <property type="entry name" value="Biotin_lipoyl"/>
</dbReference>
<feature type="region of interest" description="Disordered" evidence="7">
    <location>
        <begin position="457"/>
        <end position="500"/>
    </location>
</feature>
<evidence type="ECO:0000256" key="1">
    <source>
        <dbReference type="ARBA" id="ARBA00001953"/>
    </source>
</evidence>
<dbReference type="SUPFAM" id="SSF51230">
    <property type="entry name" value="Single hybrid motif"/>
    <property type="match status" value="1"/>
</dbReference>
<name>A0ABV5RQH4_9ACTN</name>
<dbReference type="EMBL" id="JBHMCG010000218">
    <property type="protein sequence ID" value="MFB9579316.1"/>
    <property type="molecule type" value="Genomic_DNA"/>
</dbReference>
<evidence type="ECO:0000259" key="9">
    <source>
        <dbReference type="PROSITE" id="PS50975"/>
    </source>
</evidence>
<evidence type="ECO:0000256" key="3">
    <source>
        <dbReference type="ARBA" id="ARBA00022741"/>
    </source>
</evidence>
<dbReference type="SMART" id="SM00878">
    <property type="entry name" value="Biotin_carb_C"/>
    <property type="match status" value="1"/>
</dbReference>
<comment type="caution">
    <text evidence="11">The sequence shown here is derived from an EMBL/GenBank/DDBJ whole genome shotgun (WGS) entry which is preliminary data.</text>
</comment>
<dbReference type="InterPro" id="IPR016185">
    <property type="entry name" value="PreATP-grasp_dom_sf"/>
</dbReference>
<proteinExistence type="predicted"/>
<dbReference type="Gene3D" id="3.40.50.20">
    <property type="match status" value="1"/>
</dbReference>
<organism evidence="11 12">
    <name type="scientific">Streptomyces yanii</name>
    <dbReference type="NCBI Taxonomy" id="78510"/>
    <lineage>
        <taxon>Bacteria</taxon>
        <taxon>Bacillati</taxon>
        <taxon>Actinomycetota</taxon>
        <taxon>Actinomycetes</taxon>
        <taxon>Kitasatosporales</taxon>
        <taxon>Streptomycetaceae</taxon>
        <taxon>Streptomyces</taxon>
    </lineage>
</organism>
<feature type="domain" description="Lipoyl-binding" evidence="8">
    <location>
        <begin position="572"/>
        <end position="649"/>
    </location>
</feature>
<dbReference type="Gene3D" id="3.30.1490.20">
    <property type="entry name" value="ATP-grasp fold, A domain"/>
    <property type="match status" value="1"/>
</dbReference>
<keyword evidence="2" id="KW-0436">Ligase</keyword>
<keyword evidence="12" id="KW-1185">Reference proteome</keyword>
<dbReference type="InterPro" id="IPR050856">
    <property type="entry name" value="Biotin_carboxylase_complex"/>
</dbReference>
<reference evidence="11 12" key="1">
    <citation type="submission" date="2024-09" db="EMBL/GenBank/DDBJ databases">
        <authorList>
            <person name="Sun Q."/>
            <person name="Mori K."/>
        </authorList>
    </citation>
    <scope>NUCLEOTIDE SEQUENCE [LARGE SCALE GENOMIC DNA]</scope>
    <source>
        <strain evidence="11 12">JCM 3331</strain>
    </source>
</reference>
<dbReference type="Pfam" id="PF02785">
    <property type="entry name" value="Biotin_carb_C"/>
    <property type="match status" value="1"/>
</dbReference>
<dbReference type="Proteomes" id="UP001589710">
    <property type="component" value="Unassembled WGS sequence"/>
</dbReference>
<dbReference type="SUPFAM" id="SSF56059">
    <property type="entry name" value="Glutathione synthetase ATP-binding domain-like"/>
    <property type="match status" value="1"/>
</dbReference>
<evidence type="ECO:0000313" key="11">
    <source>
        <dbReference type="EMBL" id="MFB9579316.1"/>
    </source>
</evidence>
<sequence>MISTLLVANRGEIACRIFRTCRALGIATVAVHSDADADALHVREADVAVRLPGAAPADTYLRGDLVVRAALAAGADAVHPGYGFLSENAGFARAVQDAGLLWVGPPVKAIEMMASKTRAKELMAAADVPLLSPVDPAKATADDLPLLLKAAAGGGGRGMRVVRELGALPGEMAAATAEAANAFGDGEVFAEPYVERGRHVEVQIMADEHGTVWALGTRDCSLQRRHQKVIEEAPAPGLDEALRTRLHDAATAAARAVGYRGAGTVEFLVTADGRPYFLEMNTRLQVEHPVTEAVFGLDLVALQLSVAEGEPLPAATPPAPHGHAVEARLYAEDPAHDWQPRTGPLHAFDVPDEPGLRLDTGYTGGDTIGVHYDPMLAKVIAHAPTRTQAVRLLARALERTRIHGPVTNRDLLVRSLRHPDFTGARLDTGFYDRHLDALTATPDGSADRNLAALAATAADATRHRTPHPPAASTPATGSRFGAWRNVPSQPQTRRYRSEPDGTENEIAYRATRSGAIEAPGARILTVTPEHVTLETDDGVTHRFRLATHHDRVYVDGATRSYTFTALPRFTEPTGRTDPGSLLAPMPGTVVRLADGLVAGAAVEAGQPLIWLEAMKMEHRILAPASGTLTALHAAPGLQVEVGALLAVVQEEPTP</sequence>
<protein>
    <submittedName>
        <fullName evidence="11">Biotin carboxylase N-terminal domain-containing protein</fullName>
    </submittedName>
</protein>
<evidence type="ECO:0000259" key="10">
    <source>
        <dbReference type="PROSITE" id="PS50979"/>
    </source>
</evidence>
<dbReference type="PROSITE" id="PS50968">
    <property type="entry name" value="BIOTINYL_LIPOYL"/>
    <property type="match status" value="1"/>
</dbReference>
<dbReference type="Gene3D" id="2.40.50.100">
    <property type="match status" value="1"/>
</dbReference>
<dbReference type="InterPro" id="IPR005479">
    <property type="entry name" value="CPAse_ATP-bd"/>
</dbReference>
<dbReference type="InterPro" id="IPR011053">
    <property type="entry name" value="Single_hybrid_motif"/>
</dbReference>
<dbReference type="PANTHER" id="PTHR18866:SF126">
    <property type="entry name" value="BIOTIN CARBOXYLASE"/>
    <property type="match status" value="1"/>
</dbReference>
<evidence type="ECO:0000256" key="7">
    <source>
        <dbReference type="SAM" id="MobiDB-lite"/>
    </source>
</evidence>
<keyword evidence="3 6" id="KW-0547">Nucleotide-binding</keyword>
<evidence type="ECO:0000256" key="6">
    <source>
        <dbReference type="PROSITE-ProRule" id="PRU00409"/>
    </source>
</evidence>
<dbReference type="SUPFAM" id="SSF51246">
    <property type="entry name" value="Rudiment single hybrid motif"/>
    <property type="match status" value="1"/>
</dbReference>
<evidence type="ECO:0000259" key="8">
    <source>
        <dbReference type="PROSITE" id="PS50968"/>
    </source>
</evidence>
<dbReference type="PROSITE" id="PS50979">
    <property type="entry name" value="BC"/>
    <property type="match status" value="1"/>
</dbReference>
<dbReference type="Pfam" id="PF00364">
    <property type="entry name" value="Biotin_lipoyl"/>
    <property type="match status" value="1"/>
</dbReference>
<feature type="domain" description="Biotin carboxylation" evidence="10">
    <location>
        <begin position="1"/>
        <end position="436"/>
    </location>
</feature>
<dbReference type="InterPro" id="IPR005481">
    <property type="entry name" value="BC-like_N"/>
</dbReference>
<gene>
    <name evidence="11" type="ORF">ACFFTL_45490</name>
</gene>
<dbReference type="CDD" id="cd06850">
    <property type="entry name" value="biotinyl_domain"/>
    <property type="match status" value="1"/>
</dbReference>
<feature type="domain" description="ATP-grasp" evidence="9">
    <location>
        <begin position="97"/>
        <end position="308"/>
    </location>
</feature>
<accession>A0ABV5RQH4</accession>
<dbReference type="PROSITE" id="PS00188">
    <property type="entry name" value="BIOTIN"/>
    <property type="match status" value="1"/>
</dbReference>
<keyword evidence="4 6" id="KW-0067">ATP-binding</keyword>
<keyword evidence="5" id="KW-0092">Biotin</keyword>
<evidence type="ECO:0000256" key="2">
    <source>
        <dbReference type="ARBA" id="ARBA00022598"/>
    </source>
</evidence>
<dbReference type="Gene3D" id="3.30.470.20">
    <property type="entry name" value="ATP-grasp fold, B domain"/>
    <property type="match status" value="1"/>
</dbReference>
<dbReference type="PROSITE" id="PS50975">
    <property type="entry name" value="ATP_GRASP"/>
    <property type="match status" value="1"/>
</dbReference>
<dbReference type="SUPFAM" id="SSF52440">
    <property type="entry name" value="PreATP-grasp domain"/>
    <property type="match status" value="1"/>
</dbReference>
<dbReference type="Pfam" id="PF00289">
    <property type="entry name" value="Biotin_carb_N"/>
    <property type="match status" value="1"/>
</dbReference>
<dbReference type="InterPro" id="IPR011761">
    <property type="entry name" value="ATP-grasp"/>
</dbReference>
<comment type="cofactor">
    <cofactor evidence="1">
        <name>biotin</name>
        <dbReference type="ChEBI" id="CHEBI:57586"/>
    </cofactor>
</comment>
<evidence type="ECO:0000256" key="5">
    <source>
        <dbReference type="ARBA" id="ARBA00023267"/>
    </source>
</evidence>
<dbReference type="InterPro" id="IPR011054">
    <property type="entry name" value="Rudment_hybrid_motif"/>
</dbReference>
<dbReference type="InterPro" id="IPR011764">
    <property type="entry name" value="Biotin_carboxylation_dom"/>
</dbReference>
<dbReference type="InterPro" id="IPR005482">
    <property type="entry name" value="Biotin_COase_C"/>
</dbReference>
<dbReference type="RefSeq" id="WP_345514811.1">
    <property type="nucleotide sequence ID" value="NZ_BAAAXD010000030.1"/>
</dbReference>
<dbReference type="InterPro" id="IPR001882">
    <property type="entry name" value="Biotin_BS"/>
</dbReference>
<dbReference type="InterPro" id="IPR013815">
    <property type="entry name" value="ATP_grasp_subdomain_1"/>
</dbReference>
<dbReference type="PANTHER" id="PTHR18866">
    <property type="entry name" value="CARBOXYLASE:PYRUVATE/ACETYL-COA/PROPIONYL-COA CARBOXYLASE"/>
    <property type="match status" value="1"/>
</dbReference>
<evidence type="ECO:0000313" key="12">
    <source>
        <dbReference type="Proteomes" id="UP001589710"/>
    </source>
</evidence>